<dbReference type="CDD" id="cd00920">
    <property type="entry name" value="Cupredoxin"/>
    <property type="match status" value="1"/>
</dbReference>
<feature type="compositionally biased region" description="Polar residues" evidence="1">
    <location>
        <begin position="167"/>
        <end position="179"/>
    </location>
</feature>
<name>A0A9P8IBI8_9PEZI</name>
<feature type="region of interest" description="Disordered" evidence="1">
    <location>
        <begin position="104"/>
        <end position="194"/>
    </location>
</feature>
<dbReference type="InterPro" id="IPR008972">
    <property type="entry name" value="Cupredoxin"/>
</dbReference>
<evidence type="ECO:0000256" key="1">
    <source>
        <dbReference type="SAM" id="MobiDB-lite"/>
    </source>
</evidence>
<gene>
    <name evidence="3" type="ORF">GP486_008137</name>
</gene>
<feature type="compositionally biased region" description="Low complexity" evidence="1">
    <location>
        <begin position="129"/>
        <end position="140"/>
    </location>
</feature>
<keyword evidence="2" id="KW-0732">Signal</keyword>
<feature type="compositionally biased region" description="Low complexity" evidence="1">
    <location>
        <begin position="155"/>
        <end position="166"/>
    </location>
</feature>
<feature type="signal peptide" evidence="2">
    <location>
        <begin position="1"/>
        <end position="18"/>
    </location>
</feature>
<dbReference type="Proteomes" id="UP000750711">
    <property type="component" value="Unassembled WGS sequence"/>
</dbReference>
<feature type="non-terminal residue" evidence="3">
    <location>
        <position position="325"/>
    </location>
</feature>
<dbReference type="SUPFAM" id="SSF49503">
    <property type="entry name" value="Cupredoxins"/>
    <property type="match status" value="1"/>
</dbReference>
<feature type="chain" id="PRO_5040212520" evidence="2">
    <location>
        <begin position="19"/>
        <end position="325"/>
    </location>
</feature>
<dbReference type="AlphaFoldDB" id="A0A9P8IBI8"/>
<dbReference type="Gene3D" id="2.60.40.420">
    <property type="entry name" value="Cupredoxins - blue copper proteins"/>
    <property type="match status" value="1"/>
</dbReference>
<sequence>MRFSALASLAGFAAVATATTYDPNYTPPSSTPTPYGKGTTTTTTPDAYGKGTTTSTPDAYGQGTTSTPDAYGQGGSSATSSPGYPDTMGCPGVTVTETVTITAGDGSYGNSKGHNKGHNKGHGHGGYNGSKSHSSKSHSGCYCTETTSDNPTELPTSPYDSPYTPTVVDTSSPAQTTPPSYDGTDNPPDSYTGVTTVSAAGYNPGYTPPSYTSSATGADPTVIVGGGTNLTFSPSYIKQVKPGQKIHFQFLARNHSVTESSFGHPCLPKPGVDSDFRPNLADKLNPTLEFLVEVKNTSARYFYCKQTMPANHCSKGMVFAINVDA</sequence>
<keyword evidence="4" id="KW-1185">Reference proteome</keyword>
<dbReference type="InterPro" id="IPR052953">
    <property type="entry name" value="Ser-rich/MCO-related"/>
</dbReference>
<reference evidence="3" key="1">
    <citation type="submission" date="2021-03" db="EMBL/GenBank/DDBJ databases">
        <title>Comparative genomics and phylogenomic investigation of the class Geoglossomycetes provide insights into ecological specialization and systematics.</title>
        <authorList>
            <person name="Melie T."/>
            <person name="Pirro S."/>
            <person name="Miller A.N."/>
            <person name="Quandt A."/>
        </authorList>
    </citation>
    <scope>NUCLEOTIDE SEQUENCE</scope>
    <source>
        <strain evidence="3">CAQ_001_2017</strain>
    </source>
</reference>
<evidence type="ECO:0000313" key="3">
    <source>
        <dbReference type="EMBL" id="KAH0548134.1"/>
    </source>
</evidence>
<comment type="caution">
    <text evidence="3">The sequence shown here is derived from an EMBL/GenBank/DDBJ whole genome shotgun (WGS) entry which is preliminary data.</text>
</comment>
<feature type="compositionally biased region" description="Basic residues" evidence="1">
    <location>
        <begin position="113"/>
        <end position="123"/>
    </location>
</feature>
<evidence type="ECO:0000256" key="2">
    <source>
        <dbReference type="SAM" id="SignalP"/>
    </source>
</evidence>
<accession>A0A9P8IBI8</accession>
<feature type="compositionally biased region" description="Polar residues" evidence="1">
    <location>
        <begin position="144"/>
        <end position="154"/>
    </location>
</feature>
<dbReference type="EMBL" id="JAGHQM010002808">
    <property type="protein sequence ID" value="KAH0548134.1"/>
    <property type="molecule type" value="Genomic_DNA"/>
</dbReference>
<feature type="compositionally biased region" description="Low complexity" evidence="1">
    <location>
        <begin position="32"/>
        <end position="54"/>
    </location>
</feature>
<proteinExistence type="predicted"/>
<dbReference type="PANTHER" id="PTHR34883:SF15">
    <property type="entry name" value="EXTRACELLULAR SERINE-RICH PROTEIN"/>
    <property type="match status" value="1"/>
</dbReference>
<protein>
    <submittedName>
        <fullName evidence="3">Uncharacterized protein</fullName>
    </submittedName>
</protein>
<feature type="region of interest" description="Disordered" evidence="1">
    <location>
        <begin position="20"/>
        <end position="92"/>
    </location>
</feature>
<organism evidence="3 4">
    <name type="scientific">Trichoglossum hirsutum</name>
    <dbReference type="NCBI Taxonomy" id="265104"/>
    <lineage>
        <taxon>Eukaryota</taxon>
        <taxon>Fungi</taxon>
        <taxon>Dikarya</taxon>
        <taxon>Ascomycota</taxon>
        <taxon>Pezizomycotina</taxon>
        <taxon>Geoglossomycetes</taxon>
        <taxon>Geoglossales</taxon>
        <taxon>Geoglossaceae</taxon>
        <taxon>Trichoglossum</taxon>
    </lineage>
</organism>
<evidence type="ECO:0000313" key="4">
    <source>
        <dbReference type="Proteomes" id="UP000750711"/>
    </source>
</evidence>
<dbReference type="PANTHER" id="PTHR34883">
    <property type="entry name" value="SERINE-RICH PROTEIN, PUTATIVE-RELATED-RELATED"/>
    <property type="match status" value="1"/>
</dbReference>